<sequence>MAVIDVKFKESLFRNASRFMEILEEAKSVNKGIILSTLSPDGAFIPIFNCFAYNQLEVTRIDQKPPKLETYSTKSQERTLLECDFIISKYRSPDESSKIVSVPPPTGIPCSRIWVDLTGDFNRKLFFRSVATILRLIVFYPGVTLRSLLDRLTPFLENFEVKLLLDWLVAKNAITAGPHTGYWVNQHWYAVFGNESFDN</sequence>
<protein>
    <submittedName>
        <fullName evidence="1">Unnamed protein product</fullName>
    </submittedName>
</protein>
<reference evidence="1" key="1">
    <citation type="submission" date="2023-04" db="EMBL/GenBank/DDBJ databases">
        <title>Ambrosiozyma monospora NBRC 10751.</title>
        <authorList>
            <person name="Ichikawa N."/>
            <person name="Sato H."/>
            <person name="Tonouchi N."/>
        </authorList>
    </citation>
    <scope>NUCLEOTIDE SEQUENCE</scope>
    <source>
        <strain evidence="1">NBRC 10751</strain>
    </source>
</reference>
<accession>A0ACB5TPB6</accession>
<name>A0ACB5TPB6_AMBMO</name>
<dbReference type="EMBL" id="BSXS01008306">
    <property type="protein sequence ID" value="GME92115.1"/>
    <property type="molecule type" value="Genomic_DNA"/>
</dbReference>
<dbReference type="Proteomes" id="UP001165064">
    <property type="component" value="Unassembled WGS sequence"/>
</dbReference>
<comment type="caution">
    <text evidence="1">The sequence shown here is derived from an EMBL/GenBank/DDBJ whole genome shotgun (WGS) entry which is preliminary data.</text>
</comment>
<evidence type="ECO:0000313" key="2">
    <source>
        <dbReference type="Proteomes" id="UP001165064"/>
    </source>
</evidence>
<keyword evidence="2" id="KW-1185">Reference proteome</keyword>
<evidence type="ECO:0000313" key="1">
    <source>
        <dbReference type="EMBL" id="GME92115.1"/>
    </source>
</evidence>
<proteinExistence type="predicted"/>
<organism evidence="1 2">
    <name type="scientific">Ambrosiozyma monospora</name>
    <name type="common">Yeast</name>
    <name type="synonym">Endomycopsis monosporus</name>
    <dbReference type="NCBI Taxonomy" id="43982"/>
    <lineage>
        <taxon>Eukaryota</taxon>
        <taxon>Fungi</taxon>
        <taxon>Dikarya</taxon>
        <taxon>Ascomycota</taxon>
        <taxon>Saccharomycotina</taxon>
        <taxon>Pichiomycetes</taxon>
        <taxon>Pichiales</taxon>
        <taxon>Pichiaceae</taxon>
        <taxon>Ambrosiozyma</taxon>
    </lineage>
</organism>
<gene>
    <name evidence="1" type="ORF">Amon02_000903800</name>
</gene>